<dbReference type="EMBL" id="CP082237">
    <property type="protein sequence ID" value="QZT32685.1"/>
    <property type="molecule type" value="Genomic_DNA"/>
</dbReference>
<evidence type="ECO:0000259" key="8">
    <source>
        <dbReference type="Pfam" id="PF00482"/>
    </source>
</evidence>
<dbReference type="OrthoDB" id="1638902at2"/>
<protein>
    <submittedName>
        <fullName evidence="9">Type II secretion system F domain containing protein</fullName>
    </submittedName>
    <submittedName>
        <fullName evidence="10">Type II secretion system F family protein</fullName>
    </submittedName>
</protein>
<evidence type="ECO:0000313" key="9">
    <source>
        <dbReference type="EMBL" id="EGL83266.1"/>
    </source>
</evidence>
<dbReference type="GO" id="GO:0005886">
    <property type="term" value="C:plasma membrane"/>
    <property type="evidence" value="ECO:0007669"/>
    <property type="project" value="UniProtKB-SubCell"/>
</dbReference>
<dbReference type="RefSeq" id="WP_007503987.1">
    <property type="nucleotide sequence ID" value="NZ_AFCE01000116.1"/>
</dbReference>
<feature type="transmembrane region" description="Helical" evidence="7">
    <location>
        <begin position="156"/>
        <end position="184"/>
    </location>
</feature>
<name>F5L5V4_CALTT</name>
<evidence type="ECO:0000256" key="7">
    <source>
        <dbReference type="SAM" id="Phobius"/>
    </source>
</evidence>
<dbReference type="EMBL" id="AFCE01000116">
    <property type="protein sequence ID" value="EGL83266.1"/>
    <property type="molecule type" value="Genomic_DNA"/>
</dbReference>
<dbReference type="Pfam" id="PF00482">
    <property type="entry name" value="T2SSF"/>
    <property type="match status" value="2"/>
</dbReference>
<sequence length="347" mass="40197">MITKSNEHLSLKEQERLLTRLSQLLSQGYSFMQALDVMFVSCQGKERDMMKRLEYFISTGTPLMEAFQKASFSTDVVLIIAQAETHGNLAEALRKASEWKRRQIRFKAELRKALTYPFILFVVILLISYLLFQVVIPQFSYLFEVYDIEVPVSTTVILYLVGILEQYYIPVVLTLFLILAAVLFGWKKGVLQDRVAQVVARCRWINRWTRTFFTIMFCTQLGYLLQANVPLFHALQQVLHTAGSVHFKKTLERIEQELMQGKCLSEALKQDDVFVPELSAVVYHAEKNGQLAQHLVTYGQYLESEVLDRSLERLKWIEPVLLLMVGLVTSYLFFALFRPVFQLIEAL</sequence>
<dbReference type="InterPro" id="IPR042094">
    <property type="entry name" value="T2SS_GspF_sf"/>
</dbReference>
<accession>F5L5V4</accession>
<comment type="subcellular location">
    <subcellularLocation>
        <location evidence="1">Cell membrane</location>
        <topology evidence="1">Multi-pass membrane protein</topology>
    </subcellularLocation>
</comment>
<dbReference type="InterPro" id="IPR018076">
    <property type="entry name" value="T2SS_GspF_dom"/>
</dbReference>
<evidence type="ECO:0000256" key="1">
    <source>
        <dbReference type="ARBA" id="ARBA00004651"/>
    </source>
</evidence>
<comment type="similarity">
    <text evidence="2">Belongs to the GSP F family.</text>
</comment>
<dbReference type="eggNOG" id="COG1459">
    <property type="taxonomic scope" value="Bacteria"/>
</dbReference>
<dbReference type="InterPro" id="IPR003004">
    <property type="entry name" value="GspF/PilC"/>
</dbReference>
<proteinExistence type="inferred from homology"/>
<dbReference type="PANTHER" id="PTHR30012:SF0">
    <property type="entry name" value="TYPE II SECRETION SYSTEM PROTEIN F-RELATED"/>
    <property type="match status" value="1"/>
</dbReference>
<evidence type="ECO:0000256" key="2">
    <source>
        <dbReference type="ARBA" id="ARBA00005745"/>
    </source>
</evidence>
<evidence type="ECO:0000256" key="5">
    <source>
        <dbReference type="ARBA" id="ARBA00022989"/>
    </source>
</evidence>
<keyword evidence="4 7" id="KW-0812">Transmembrane</keyword>
<dbReference type="Gene3D" id="1.20.81.30">
    <property type="entry name" value="Type II secretion system (T2SS), domain F"/>
    <property type="match status" value="2"/>
</dbReference>
<evidence type="ECO:0000256" key="3">
    <source>
        <dbReference type="ARBA" id="ARBA00022475"/>
    </source>
</evidence>
<feature type="domain" description="Type II secretion system protein GspF" evidence="8">
    <location>
        <begin position="217"/>
        <end position="337"/>
    </location>
</feature>
<dbReference type="AlphaFoldDB" id="F5L5V4"/>
<evidence type="ECO:0000256" key="6">
    <source>
        <dbReference type="ARBA" id="ARBA00023136"/>
    </source>
</evidence>
<keyword evidence="3" id="KW-1003">Cell membrane</keyword>
<keyword evidence="12" id="KW-1185">Reference proteome</keyword>
<dbReference type="PRINTS" id="PR00812">
    <property type="entry name" value="BCTERIALGSPF"/>
</dbReference>
<evidence type="ECO:0000313" key="10">
    <source>
        <dbReference type="EMBL" id="QZT32685.1"/>
    </source>
</evidence>
<reference evidence="10" key="3">
    <citation type="submission" date="2021-08" db="EMBL/GenBank/DDBJ databases">
        <authorList>
            <person name="de Jong S."/>
            <person name="van den Broek M."/>
            <person name="Merkel A."/>
            <person name="de la Torre Cortes P."/>
            <person name="Kalamorz F."/>
            <person name="Cook G."/>
            <person name="van Loosdrecht M."/>
            <person name="McMillan D."/>
        </authorList>
    </citation>
    <scope>NUCLEOTIDE SEQUENCE</scope>
    <source>
        <strain evidence="10">TA2.A1</strain>
    </source>
</reference>
<dbReference type="Proteomes" id="UP000825179">
    <property type="component" value="Chromosome"/>
</dbReference>
<evidence type="ECO:0000313" key="12">
    <source>
        <dbReference type="Proteomes" id="UP000825179"/>
    </source>
</evidence>
<dbReference type="Proteomes" id="UP000010716">
    <property type="component" value="Unassembled WGS sequence"/>
</dbReference>
<organism evidence="9 11">
    <name type="scientific">Caldalkalibacillus thermarum (strain TA2.A1)</name>
    <dbReference type="NCBI Taxonomy" id="986075"/>
    <lineage>
        <taxon>Bacteria</taxon>
        <taxon>Bacillati</taxon>
        <taxon>Bacillota</taxon>
        <taxon>Bacilli</taxon>
        <taxon>Bacillales</taxon>
        <taxon>Bacillaceae</taxon>
        <taxon>Caldalkalibacillus</taxon>
    </lineage>
</organism>
<dbReference type="KEGG" id="cthu:HUR95_09820"/>
<gene>
    <name evidence="9" type="ORF">CathTA2_1167</name>
    <name evidence="10" type="ORF">HUR95_09820</name>
</gene>
<feature type="transmembrane region" description="Helical" evidence="7">
    <location>
        <begin position="320"/>
        <end position="341"/>
    </location>
</feature>
<reference evidence="9 11" key="1">
    <citation type="journal article" date="2011" name="J. Bacteriol.">
        <title>Draft genome sequence of the thermoalkaliphilic Caldalkalibacillus thermarum strain TA2.A1.</title>
        <authorList>
            <person name="Kalamorz F."/>
            <person name="Keis S."/>
            <person name="McMillan D.G."/>
            <person name="Olsson K."/>
            <person name="Stanton J.A."/>
            <person name="Stockwell P."/>
            <person name="Black M.A."/>
            <person name="Klingeman D.M."/>
            <person name="Land M.L."/>
            <person name="Han C.S."/>
            <person name="Martin S.L."/>
            <person name="Becher S.A."/>
            <person name="Peddie C.J."/>
            <person name="Morgan H.W."/>
            <person name="Matthies D."/>
            <person name="Preiss L."/>
            <person name="Meier T."/>
            <person name="Brown S.D."/>
            <person name="Cook G.M."/>
        </authorList>
    </citation>
    <scope>NUCLEOTIDE SEQUENCE [LARGE SCALE GENOMIC DNA]</scope>
    <source>
        <strain evidence="9 11">TA2.A1</strain>
    </source>
</reference>
<keyword evidence="6 7" id="KW-0472">Membrane</keyword>
<feature type="transmembrane region" description="Helical" evidence="7">
    <location>
        <begin position="113"/>
        <end position="136"/>
    </location>
</feature>
<evidence type="ECO:0000313" key="11">
    <source>
        <dbReference type="Proteomes" id="UP000010716"/>
    </source>
</evidence>
<feature type="domain" description="Type II secretion system protein GspF" evidence="8">
    <location>
        <begin position="18"/>
        <end position="137"/>
    </location>
</feature>
<reference evidence="10 12" key="2">
    <citation type="journal article" date="2020" name="Extremophiles">
        <title>Genomic analysis of Caldalkalibacillus thermarum TA2.A1 reveals aerobic alkaliphilic metabolism and evolutionary hallmarks linking alkaliphilic bacteria and plant life.</title>
        <authorList>
            <person name="de Jong S.I."/>
            <person name="van den Broek M.A."/>
            <person name="Merkel A.Y."/>
            <person name="de la Torre Cortes P."/>
            <person name="Kalamorz F."/>
            <person name="Cook G.M."/>
            <person name="van Loosdrecht M.C.M."/>
            <person name="McMillan D.G.G."/>
        </authorList>
    </citation>
    <scope>NUCLEOTIDE SEQUENCE [LARGE SCALE GENOMIC DNA]</scope>
    <source>
        <strain evidence="10 12">TA2.A1</strain>
    </source>
</reference>
<keyword evidence="5 7" id="KW-1133">Transmembrane helix</keyword>
<evidence type="ECO:0000256" key="4">
    <source>
        <dbReference type="ARBA" id="ARBA00022692"/>
    </source>
</evidence>
<dbReference type="PANTHER" id="PTHR30012">
    <property type="entry name" value="GENERAL SECRETION PATHWAY PROTEIN"/>
    <property type="match status" value="1"/>
</dbReference>